<name>A0A409WVK4_9AGAR</name>
<protein>
    <submittedName>
        <fullName evidence="1">Uncharacterized protein</fullName>
    </submittedName>
</protein>
<evidence type="ECO:0000313" key="2">
    <source>
        <dbReference type="Proteomes" id="UP000284706"/>
    </source>
</evidence>
<gene>
    <name evidence="1" type="ORF">CVT26_012860</name>
</gene>
<dbReference type="InParanoid" id="A0A409WVK4"/>
<reference evidence="1 2" key="1">
    <citation type="journal article" date="2018" name="Evol. Lett.">
        <title>Horizontal gene cluster transfer increased hallucinogenic mushroom diversity.</title>
        <authorList>
            <person name="Reynolds H.T."/>
            <person name="Vijayakumar V."/>
            <person name="Gluck-Thaler E."/>
            <person name="Korotkin H.B."/>
            <person name="Matheny P.B."/>
            <person name="Slot J.C."/>
        </authorList>
    </citation>
    <scope>NUCLEOTIDE SEQUENCE [LARGE SCALE GENOMIC DNA]</scope>
    <source>
        <strain evidence="1 2">SRW20</strain>
    </source>
</reference>
<dbReference type="Proteomes" id="UP000284706">
    <property type="component" value="Unassembled WGS sequence"/>
</dbReference>
<sequence>MKQQALEEAAAAAANAKQVQGYPSMASSAHQILLASRPINDHPPLRMPQPSFCREAVRTQGLQDVEAMAGEGRKLTGAGIVESVTFFGMLQRCQTYCAKCRGQDPFQTSISTPPPAAKGCNAPNSFTISYCRPGSARDAIWPGKNNDRVALSAASFI</sequence>
<keyword evidence="2" id="KW-1185">Reference proteome</keyword>
<evidence type="ECO:0000313" key="1">
    <source>
        <dbReference type="EMBL" id="PPQ82481.1"/>
    </source>
</evidence>
<organism evidence="1 2">
    <name type="scientific">Gymnopilus dilepis</name>
    <dbReference type="NCBI Taxonomy" id="231916"/>
    <lineage>
        <taxon>Eukaryota</taxon>
        <taxon>Fungi</taxon>
        <taxon>Dikarya</taxon>
        <taxon>Basidiomycota</taxon>
        <taxon>Agaricomycotina</taxon>
        <taxon>Agaricomycetes</taxon>
        <taxon>Agaricomycetidae</taxon>
        <taxon>Agaricales</taxon>
        <taxon>Agaricineae</taxon>
        <taxon>Hymenogastraceae</taxon>
        <taxon>Gymnopilus</taxon>
    </lineage>
</organism>
<accession>A0A409WVK4</accession>
<proteinExistence type="predicted"/>
<dbReference type="EMBL" id="NHYE01004743">
    <property type="protein sequence ID" value="PPQ82481.1"/>
    <property type="molecule type" value="Genomic_DNA"/>
</dbReference>
<dbReference type="AlphaFoldDB" id="A0A409WVK4"/>
<comment type="caution">
    <text evidence="1">The sequence shown here is derived from an EMBL/GenBank/DDBJ whole genome shotgun (WGS) entry which is preliminary data.</text>
</comment>